<dbReference type="EMBL" id="CM047903">
    <property type="protein sequence ID" value="KAJ0092551.1"/>
    <property type="molecule type" value="Genomic_DNA"/>
</dbReference>
<keyword evidence="2" id="KW-1185">Reference proteome</keyword>
<sequence>MQIASAKDKNPIYGDVSFYGVIDEIWELDYHMFNQPVFKCD</sequence>
<gene>
    <name evidence="1" type="ORF">Patl1_26119</name>
</gene>
<evidence type="ECO:0000313" key="1">
    <source>
        <dbReference type="EMBL" id="KAJ0092551.1"/>
    </source>
</evidence>
<proteinExistence type="predicted"/>
<evidence type="ECO:0000313" key="2">
    <source>
        <dbReference type="Proteomes" id="UP001164250"/>
    </source>
</evidence>
<name>A0ACC1B0Y4_9ROSI</name>
<dbReference type="Proteomes" id="UP001164250">
    <property type="component" value="Chromosome 7"/>
</dbReference>
<protein>
    <submittedName>
        <fullName evidence="1">Uncharacterized protein</fullName>
    </submittedName>
</protein>
<reference evidence="2" key="1">
    <citation type="journal article" date="2023" name="G3 (Bethesda)">
        <title>Genome assembly and association tests identify interacting loci associated with vigor, precocity, and sex in interspecific pistachio rootstocks.</title>
        <authorList>
            <person name="Palmer W."/>
            <person name="Jacygrad E."/>
            <person name="Sagayaradj S."/>
            <person name="Cavanaugh K."/>
            <person name="Han R."/>
            <person name="Bertier L."/>
            <person name="Beede B."/>
            <person name="Kafkas S."/>
            <person name="Golino D."/>
            <person name="Preece J."/>
            <person name="Michelmore R."/>
        </authorList>
    </citation>
    <scope>NUCLEOTIDE SEQUENCE [LARGE SCALE GENOMIC DNA]</scope>
</reference>
<accession>A0ACC1B0Y4</accession>
<comment type="caution">
    <text evidence="1">The sequence shown here is derived from an EMBL/GenBank/DDBJ whole genome shotgun (WGS) entry which is preliminary data.</text>
</comment>
<organism evidence="1 2">
    <name type="scientific">Pistacia atlantica</name>
    <dbReference type="NCBI Taxonomy" id="434234"/>
    <lineage>
        <taxon>Eukaryota</taxon>
        <taxon>Viridiplantae</taxon>
        <taxon>Streptophyta</taxon>
        <taxon>Embryophyta</taxon>
        <taxon>Tracheophyta</taxon>
        <taxon>Spermatophyta</taxon>
        <taxon>Magnoliopsida</taxon>
        <taxon>eudicotyledons</taxon>
        <taxon>Gunneridae</taxon>
        <taxon>Pentapetalae</taxon>
        <taxon>rosids</taxon>
        <taxon>malvids</taxon>
        <taxon>Sapindales</taxon>
        <taxon>Anacardiaceae</taxon>
        <taxon>Pistacia</taxon>
    </lineage>
</organism>